<dbReference type="GO" id="GO:0043093">
    <property type="term" value="P:FtsZ-dependent cytokinesis"/>
    <property type="evidence" value="ECO:0007669"/>
    <property type="project" value="UniProtKB-UniRule"/>
</dbReference>
<dbReference type="Gene3D" id="3.30.1490.110">
    <property type="match status" value="1"/>
</dbReference>
<evidence type="ECO:0000313" key="9">
    <source>
        <dbReference type="EMBL" id="ATA88251.1"/>
    </source>
</evidence>
<evidence type="ECO:0000259" key="8">
    <source>
        <dbReference type="SMART" id="SM00842"/>
    </source>
</evidence>
<comment type="subcellular location">
    <subcellularLocation>
        <location evidence="5">Cell membrane</location>
        <topology evidence="5">Peripheral membrane protein</topology>
        <orientation evidence="5">Cytoplasmic side</orientation>
    </subcellularLocation>
    <text evidence="5">Localizes to the Z ring in an FtsZ-dependent manner. Targeted to the membrane through a conserved C-terminal amphipathic helix.</text>
</comment>
<dbReference type="GeneID" id="84809546"/>
<keyword evidence="4 5" id="KW-0131">Cell cycle</keyword>
<dbReference type="InterPro" id="IPR050696">
    <property type="entry name" value="FtsA/MreB"/>
</dbReference>
<protein>
    <recommendedName>
        <fullName evidence="5 6">Cell division protein FtsA</fullName>
    </recommendedName>
</protein>
<evidence type="ECO:0000256" key="1">
    <source>
        <dbReference type="ARBA" id="ARBA00022475"/>
    </source>
</evidence>
<dbReference type="Gene3D" id="3.30.420.40">
    <property type="match status" value="1"/>
</dbReference>
<evidence type="ECO:0000256" key="4">
    <source>
        <dbReference type="ARBA" id="ARBA00023306"/>
    </source>
</evidence>
<dbReference type="Proteomes" id="UP000217250">
    <property type="component" value="Chromosome"/>
</dbReference>
<proteinExistence type="inferred from homology"/>
<dbReference type="Pfam" id="PF14450">
    <property type="entry name" value="FtsA"/>
    <property type="match status" value="1"/>
</dbReference>
<keyword evidence="1 5" id="KW-1003">Cell membrane</keyword>
<dbReference type="PANTHER" id="PTHR32432:SF4">
    <property type="entry name" value="CELL DIVISION PROTEIN FTSA"/>
    <property type="match status" value="1"/>
</dbReference>
<evidence type="ECO:0000256" key="3">
    <source>
        <dbReference type="ARBA" id="ARBA00023136"/>
    </source>
</evidence>
<dbReference type="RefSeq" id="WP_095911384.1">
    <property type="nucleotide sequence ID" value="NZ_CP022386.1"/>
</dbReference>
<dbReference type="KEGG" id="cgh:CGC50_13460"/>
<organism evidence="9 10">
    <name type="scientific">Capnocytophaga gingivalis</name>
    <dbReference type="NCBI Taxonomy" id="1017"/>
    <lineage>
        <taxon>Bacteria</taxon>
        <taxon>Pseudomonadati</taxon>
        <taxon>Bacteroidota</taxon>
        <taxon>Flavobacteriia</taxon>
        <taxon>Flavobacteriales</taxon>
        <taxon>Flavobacteriaceae</taxon>
        <taxon>Capnocytophaga</taxon>
    </lineage>
</organism>
<dbReference type="NCBIfam" id="TIGR01174">
    <property type="entry name" value="ftsA"/>
    <property type="match status" value="1"/>
</dbReference>
<dbReference type="Pfam" id="PF02491">
    <property type="entry name" value="SHS2_FTSA"/>
    <property type="match status" value="1"/>
</dbReference>
<evidence type="ECO:0000256" key="6">
    <source>
        <dbReference type="PIRNR" id="PIRNR003101"/>
    </source>
</evidence>
<dbReference type="HAMAP" id="MF_02033">
    <property type="entry name" value="FtsA"/>
    <property type="match status" value="1"/>
</dbReference>
<feature type="region of interest" description="Disordered" evidence="7">
    <location>
        <begin position="424"/>
        <end position="446"/>
    </location>
</feature>
<sequence length="469" mass="51276">MNQKKYIAGIDIGTTKIVAIVGSENQYGKLEILGYGKAKSQGISRGMVGNIGKTIDSIKQAVDLAQAKAGVVISEAYVGIAGQHIKSNEASDYITRENADEMISSEDLDALCHCVMSSKNRYPGEEVIHILPQEYKVDNQEDIHDPVGMVGARLEGTFHIVTGQVAPIKNIQRCVTKSGIELKGLTLEPIASSASVLSEAEKDAGVALVDIGGGTTDLAIFKEGYIRYTAVVPFGGNIIDKDIKEGCGVFDKQAEMLKIKFGSALPEYTKENEVINIQVFKGREPQEIQVTNLARIIRCRMEEIIEAVFNEIKNYGYDQPRKKLIAGIVLTGGGSELKDLPQLVEYITGLPTRIGHPNEHLANNTPPELSSPIYATAIGLLLDGIEREQNEGQRIDFSHLKDTPQPEVHSHQEPTPLSTPEVAAPVAIEPTPVVTPKKEEEEEEIVKPEKKTILKTISDKFTDFFKSMD</sequence>
<keyword evidence="3 5" id="KW-0472">Membrane</keyword>
<dbReference type="SUPFAM" id="SSF53067">
    <property type="entry name" value="Actin-like ATPase domain"/>
    <property type="match status" value="2"/>
</dbReference>
<evidence type="ECO:0000256" key="5">
    <source>
        <dbReference type="HAMAP-Rule" id="MF_02033"/>
    </source>
</evidence>
<dbReference type="CDD" id="cd24048">
    <property type="entry name" value="ASKHA_NBD_FtsA"/>
    <property type="match status" value="1"/>
</dbReference>
<comment type="subunit">
    <text evidence="5">Self-interacts. Interacts with FtsZ.</text>
</comment>
<dbReference type="PANTHER" id="PTHR32432">
    <property type="entry name" value="CELL DIVISION PROTEIN FTSA-RELATED"/>
    <property type="match status" value="1"/>
</dbReference>
<dbReference type="InterPro" id="IPR020823">
    <property type="entry name" value="Cell_div_FtsA"/>
</dbReference>
<evidence type="ECO:0000256" key="2">
    <source>
        <dbReference type="ARBA" id="ARBA00022618"/>
    </source>
</evidence>
<comment type="function">
    <text evidence="5 6">Cell division protein that is involved in the assembly of the Z ring. May serve as a membrane anchor for the Z ring.</text>
</comment>
<dbReference type="EMBL" id="CP022386">
    <property type="protein sequence ID" value="ATA88251.1"/>
    <property type="molecule type" value="Genomic_DNA"/>
</dbReference>
<dbReference type="InterPro" id="IPR003494">
    <property type="entry name" value="SHS2_FtsA"/>
</dbReference>
<dbReference type="AlphaFoldDB" id="A0A250FTA4"/>
<dbReference type="PIRSF" id="PIRSF003101">
    <property type="entry name" value="FtsA"/>
    <property type="match status" value="1"/>
</dbReference>
<dbReference type="InterPro" id="IPR043129">
    <property type="entry name" value="ATPase_NBD"/>
</dbReference>
<feature type="domain" description="SHS2" evidence="8">
    <location>
        <begin position="7"/>
        <end position="196"/>
    </location>
</feature>
<dbReference type="GO" id="GO:0032153">
    <property type="term" value="C:cell division site"/>
    <property type="evidence" value="ECO:0007669"/>
    <property type="project" value="UniProtKB-UniRule"/>
</dbReference>
<reference evidence="10" key="1">
    <citation type="submission" date="2017-06" db="EMBL/GenBank/DDBJ databases">
        <title>Capnocytophaga spp. assemblies.</title>
        <authorList>
            <person name="Gulvik C.A."/>
        </authorList>
    </citation>
    <scope>NUCLEOTIDE SEQUENCE [LARGE SCALE GENOMIC DNA]</scope>
    <source>
        <strain evidence="10">H1496</strain>
    </source>
</reference>
<accession>A0A250FTA4</accession>
<dbReference type="SMART" id="SM00842">
    <property type="entry name" value="FtsA"/>
    <property type="match status" value="1"/>
</dbReference>
<dbReference type="GO" id="GO:0009898">
    <property type="term" value="C:cytoplasmic side of plasma membrane"/>
    <property type="evidence" value="ECO:0007669"/>
    <property type="project" value="UniProtKB-UniRule"/>
</dbReference>
<evidence type="ECO:0000256" key="7">
    <source>
        <dbReference type="SAM" id="MobiDB-lite"/>
    </source>
</evidence>
<evidence type="ECO:0000313" key="10">
    <source>
        <dbReference type="Proteomes" id="UP000217250"/>
    </source>
</evidence>
<name>A0A250FTA4_9FLAO</name>
<comment type="similarity">
    <text evidence="5 6">Belongs to the FtsA/MreB family.</text>
</comment>
<dbReference type="OrthoDB" id="9768127at2"/>
<keyword evidence="2 5" id="KW-0132">Cell division</keyword>
<gene>
    <name evidence="5 9" type="primary">ftsA</name>
    <name evidence="9" type="ORF">CGC50_13460</name>
</gene>